<feature type="compositionally biased region" description="Low complexity" evidence="1">
    <location>
        <begin position="295"/>
        <end position="313"/>
    </location>
</feature>
<proteinExistence type="predicted"/>
<dbReference type="PROSITE" id="PS50020">
    <property type="entry name" value="WW_DOMAIN_2"/>
    <property type="match status" value="2"/>
</dbReference>
<dbReference type="PANTHER" id="PTHR11864">
    <property type="entry name" value="PRE-MRNA-PROCESSING PROTEIN PRP40"/>
    <property type="match status" value="1"/>
</dbReference>
<organism evidence="3 4">
    <name type="scientific">Clonostachys byssicola</name>
    <dbReference type="NCBI Taxonomy" id="160290"/>
    <lineage>
        <taxon>Eukaryota</taxon>
        <taxon>Fungi</taxon>
        <taxon>Dikarya</taxon>
        <taxon>Ascomycota</taxon>
        <taxon>Pezizomycotina</taxon>
        <taxon>Sordariomycetes</taxon>
        <taxon>Hypocreomycetidae</taxon>
        <taxon>Hypocreales</taxon>
        <taxon>Bionectriaceae</taxon>
        <taxon>Clonostachys</taxon>
    </lineage>
</organism>
<protein>
    <recommendedName>
        <fullName evidence="2">WW domain-containing protein</fullName>
    </recommendedName>
</protein>
<feature type="compositionally biased region" description="Acidic residues" evidence="1">
    <location>
        <begin position="360"/>
        <end position="399"/>
    </location>
</feature>
<dbReference type="InterPro" id="IPR036020">
    <property type="entry name" value="WW_dom_sf"/>
</dbReference>
<feature type="non-terminal residue" evidence="3">
    <location>
        <position position="1"/>
    </location>
</feature>
<feature type="region of interest" description="Disordered" evidence="1">
    <location>
        <begin position="283"/>
        <end position="334"/>
    </location>
</feature>
<dbReference type="EMBL" id="CABFNO020001555">
    <property type="protein sequence ID" value="CAH0000717.1"/>
    <property type="molecule type" value="Genomic_DNA"/>
</dbReference>
<dbReference type="Pfam" id="PF00397">
    <property type="entry name" value="WW"/>
    <property type="match status" value="1"/>
</dbReference>
<dbReference type="Gene3D" id="2.20.70.10">
    <property type="match status" value="2"/>
</dbReference>
<reference evidence="4" key="1">
    <citation type="submission" date="2019-06" db="EMBL/GenBank/DDBJ databases">
        <authorList>
            <person name="Broberg M."/>
        </authorList>
    </citation>
    <scope>NUCLEOTIDE SEQUENCE [LARGE SCALE GENOMIC DNA]</scope>
</reference>
<keyword evidence="4" id="KW-1185">Reference proteome</keyword>
<feature type="domain" description="WW" evidence="2">
    <location>
        <begin position="257"/>
        <end position="290"/>
    </location>
</feature>
<dbReference type="PROSITE" id="PS01159">
    <property type="entry name" value="WW_DOMAIN_1"/>
    <property type="match status" value="2"/>
</dbReference>
<dbReference type="AlphaFoldDB" id="A0A9N9UVN1"/>
<feature type="domain" description="WW" evidence="2">
    <location>
        <begin position="224"/>
        <end position="257"/>
    </location>
</feature>
<sequence>CIKPQPKSDQTASNSEPCRTWTYSPTAAFISANRLPPKHPTSTVGSITASVLSQGQHLANSYPSATTTPFTTNGDCIYTLQSTCEPFELPNNWTAAISSDEQPHRLNNTIDSQLHNRNFCSGNQTGIPPNVSVYTCLICSTGQTPTHFCVWCYTSGSAATSHSHDKAFFVTDSDLLILLPANPEVSANLWTIRRNVFGTIWYTHKATGQRTHVKPNPSAVIRSEGLPAGWAEHKSPEGRVYFFNGMTGASRWDRPPGSLPNGWKEMRTPDMVRFYVNEALGLSTWDRPGEPPKPNQSSAQSPASKSSKSKSAADSTRAVVAPKPAGGGMSKMFGKLGNARNIMKVAKLGMKLAEGDFEGAAEDGLEGDDGGDDDEELDEEQDEEEVETVEDGPGEDGVDDSLSQPTQPFQQSVYHEQSVVQQPVYDQAAYEQPTYEQQAYGQSLYGQPVGEQPLYGQSVYEQPVYEQPMPLTQQSGFEHSVGISQDQSALPPDQEGYPPGILQQDFQQQQQILEQQIVYEQTTTSLPLHSEQQIFYEQADTCLQSSYQQPTVPISSPQAYDQPCLPEGERQVYQPQEVLPPVSIPEQTVFIEQQQLPYPEGLTTAPLIEPAIITNGDMSQQTITPVNFQGPLPQEPIGATCGPSEEPALDQFLVYANPGSDMKMPSVSVTSQPDQLATIVSIQDLPSISVTLEADVNLQEPSAELCNNSSLQPLTPEAVTMNEAGLPVGAHPISVTPTWIGL</sequence>
<name>A0A9N9UVN1_9HYPO</name>
<comment type="caution">
    <text evidence="3">The sequence shown here is derived from an EMBL/GenBank/DDBJ whole genome shotgun (WGS) entry which is preliminary data.</text>
</comment>
<dbReference type="GO" id="GO:0003723">
    <property type="term" value="F:RNA binding"/>
    <property type="evidence" value="ECO:0007669"/>
    <property type="project" value="TreeGrafter"/>
</dbReference>
<dbReference type="SMART" id="SM00456">
    <property type="entry name" value="WW"/>
    <property type="match status" value="3"/>
</dbReference>
<dbReference type="InterPro" id="IPR001202">
    <property type="entry name" value="WW_dom"/>
</dbReference>
<dbReference type="GO" id="GO:0071004">
    <property type="term" value="C:U2-type prespliceosome"/>
    <property type="evidence" value="ECO:0007669"/>
    <property type="project" value="TreeGrafter"/>
</dbReference>
<dbReference type="CDD" id="cd00201">
    <property type="entry name" value="WW"/>
    <property type="match status" value="2"/>
</dbReference>
<dbReference type="GO" id="GO:0005685">
    <property type="term" value="C:U1 snRNP"/>
    <property type="evidence" value="ECO:0007669"/>
    <property type="project" value="TreeGrafter"/>
</dbReference>
<dbReference type="SUPFAM" id="SSF51045">
    <property type="entry name" value="WW domain"/>
    <property type="match status" value="2"/>
</dbReference>
<feature type="region of interest" description="Disordered" evidence="1">
    <location>
        <begin position="360"/>
        <end position="406"/>
    </location>
</feature>
<accession>A0A9N9UVN1</accession>
<dbReference type="Proteomes" id="UP000754883">
    <property type="component" value="Unassembled WGS sequence"/>
</dbReference>
<dbReference type="InterPro" id="IPR039726">
    <property type="entry name" value="Prp40-like"/>
</dbReference>
<dbReference type="OrthoDB" id="2020426at2759"/>
<reference evidence="3 4" key="2">
    <citation type="submission" date="2021-10" db="EMBL/GenBank/DDBJ databases">
        <authorList>
            <person name="Piombo E."/>
        </authorList>
    </citation>
    <scope>NUCLEOTIDE SEQUENCE [LARGE SCALE GENOMIC DNA]</scope>
</reference>
<evidence type="ECO:0000256" key="1">
    <source>
        <dbReference type="SAM" id="MobiDB-lite"/>
    </source>
</evidence>
<evidence type="ECO:0000313" key="4">
    <source>
        <dbReference type="Proteomes" id="UP000754883"/>
    </source>
</evidence>
<dbReference type="GO" id="GO:0045292">
    <property type="term" value="P:mRNA cis splicing, via spliceosome"/>
    <property type="evidence" value="ECO:0007669"/>
    <property type="project" value="InterPro"/>
</dbReference>
<evidence type="ECO:0000259" key="2">
    <source>
        <dbReference type="PROSITE" id="PS50020"/>
    </source>
</evidence>
<gene>
    <name evidence="3" type="ORF">CBYS24578_00017660</name>
</gene>
<feature type="non-terminal residue" evidence="3">
    <location>
        <position position="742"/>
    </location>
</feature>
<evidence type="ECO:0000313" key="3">
    <source>
        <dbReference type="EMBL" id="CAH0000717.1"/>
    </source>
</evidence>
<dbReference type="PANTHER" id="PTHR11864:SF0">
    <property type="entry name" value="PRP40 PRE-MRNA PROCESSING FACTOR 40 HOMOLOG A (YEAST)"/>
    <property type="match status" value="1"/>
</dbReference>